<sequence length="107" mass="11786">MSLRVATLLLLASILWGHVAANSETAVDCCLTVTNVNIPRRVVKSYIIQTVNGGCRIAATVFITKKNRRLCAPPAKNNNWVAKIINHLKKKTQKGKARKGRNGKRGH</sequence>
<protein>
    <submittedName>
        <fullName evidence="1">Uncharacterized protein</fullName>
    </submittedName>
</protein>
<dbReference type="EMBL" id="CM055760">
    <property type="protein sequence ID" value="KAJ7987234.1"/>
    <property type="molecule type" value="Genomic_DNA"/>
</dbReference>
<name>A0ACC2F7B4_DALPE</name>
<accession>A0ACC2F7B4</accession>
<evidence type="ECO:0000313" key="2">
    <source>
        <dbReference type="Proteomes" id="UP001157502"/>
    </source>
</evidence>
<gene>
    <name evidence="1" type="ORF">DPEC_G00336630</name>
</gene>
<organism evidence="1 2">
    <name type="scientific">Dallia pectoralis</name>
    <name type="common">Alaska blackfish</name>
    <dbReference type="NCBI Taxonomy" id="75939"/>
    <lineage>
        <taxon>Eukaryota</taxon>
        <taxon>Metazoa</taxon>
        <taxon>Chordata</taxon>
        <taxon>Craniata</taxon>
        <taxon>Vertebrata</taxon>
        <taxon>Euteleostomi</taxon>
        <taxon>Actinopterygii</taxon>
        <taxon>Neopterygii</taxon>
        <taxon>Teleostei</taxon>
        <taxon>Protacanthopterygii</taxon>
        <taxon>Esociformes</taxon>
        <taxon>Umbridae</taxon>
        <taxon>Dallia</taxon>
    </lineage>
</organism>
<proteinExistence type="predicted"/>
<keyword evidence="2" id="KW-1185">Reference proteome</keyword>
<comment type="caution">
    <text evidence="1">The sequence shown here is derived from an EMBL/GenBank/DDBJ whole genome shotgun (WGS) entry which is preliminary data.</text>
</comment>
<evidence type="ECO:0000313" key="1">
    <source>
        <dbReference type="EMBL" id="KAJ7987234.1"/>
    </source>
</evidence>
<dbReference type="Proteomes" id="UP001157502">
    <property type="component" value="Chromosome 33"/>
</dbReference>
<reference evidence="1" key="1">
    <citation type="submission" date="2021-05" db="EMBL/GenBank/DDBJ databases">
        <authorList>
            <person name="Pan Q."/>
            <person name="Jouanno E."/>
            <person name="Zahm M."/>
            <person name="Klopp C."/>
            <person name="Cabau C."/>
            <person name="Louis A."/>
            <person name="Berthelot C."/>
            <person name="Parey E."/>
            <person name="Roest Crollius H."/>
            <person name="Montfort J."/>
            <person name="Robinson-Rechavi M."/>
            <person name="Bouchez O."/>
            <person name="Lampietro C."/>
            <person name="Lopez Roques C."/>
            <person name="Donnadieu C."/>
            <person name="Postlethwait J."/>
            <person name="Bobe J."/>
            <person name="Dillon D."/>
            <person name="Chandos A."/>
            <person name="von Hippel F."/>
            <person name="Guiguen Y."/>
        </authorList>
    </citation>
    <scope>NUCLEOTIDE SEQUENCE</scope>
    <source>
        <strain evidence="1">YG-Jan2019</strain>
    </source>
</reference>